<dbReference type="Gene3D" id="1.10.246.40">
    <property type="entry name" value="Tn5 transposase, domain 1"/>
    <property type="match status" value="1"/>
</dbReference>
<dbReference type="InterPro" id="IPR038215">
    <property type="entry name" value="TN5-like_N_sf"/>
</dbReference>
<sequence>MISDNWAETEFCTLDLGDERLNKRLVKMTQGFLKTPESPINKVCENWGDTKAAYRFFKNENVDYR</sequence>
<dbReference type="RefSeq" id="WP_236984646.1">
    <property type="nucleotide sequence ID" value="NZ_AP023086.1"/>
</dbReference>
<dbReference type="InterPro" id="IPR014735">
    <property type="entry name" value="Transposase_Tn5-like_N"/>
</dbReference>
<keyword evidence="3" id="KW-1185">Reference proteome</keyword>
<protein>
    <recommendedName>
        <fullName evidence="1">Transposase Tn5-like N-terminal domain-containing protein</fullName>
    </recommendedName>
</protein>
<dbReference type="AlphaFoldDB" id="A0AAN1WKM2"/>
<evidence type="ECO:0000313" key="2">
    <source>
        <dbReference type="EMBL" id="BCD99396.1"/>
    </source>
</evidence>
<accession>A0AAN1WKM2</accession>
<dbReference type="EMBL" id="AP023086">
    <property type="protein sequence ID" value="BCD99396.1"/>
    <property type="molecule type" value="Genomic_DNA"/>
</dbReference>
<feature type="domain" description="Transposase Tn5-like N-terminal" evidence="1">
    <location>
        <begin position="4"/>
        <end position="62"/>
    </location>
</feature>
<dbReference type="SUPFAM" id="SSF53098">
    <property type="entry name" value="Ribonuclease H-like"/>
    <property type="match status" value="1"/>
</dbReference>
<gene>
    <name evidence="2" type="ORF">MARGE09_P3598</name>
</gene>
<evidence type="ECO:0000313" key="3">
    <source>
        <dbReference type="Proteomes" id="UP001320119"/>
    </source>
</evidence>
<evidence type="ECO:0000259" key="1">
    <source>
        <dbReference type="Pfam" id="PF14706"/>
    </source>
</evidence>
<reference evidence="2 3" key="1">
    <citation type="journal article" date="2022" name="IScience">
        <title>An ultrasensitive nanofiber-based assay for enzymatic hydrolysis and deep-sea microbial degradation of cellulose.</title>
        <authorList>
            <person name="Tsudome M."/>
            <person name="Tachioka M."/>
            <person name="Miyazaki M."/>
            <person name="Uchimura K."/>
            <person name="Tsuda M."/>
            <person name="Takaki Y."/>
            <person name="Deguchi S."/>
        </authorList>
    </citation>
    <scope>NUCLEOTIDE SEQUENCE [LARGE SCALE GENOMIC DNA]</scope>
    <source>
        <strain evidence="2 3">GE09</strain>
    </source>
</reference>
<dbReference type="Pfam" id="PF14706">
    <property type="entry name" value="Tnp_DNA_bind"/>
    <property type="match status" value="1"/>
</dbReference>
<name>A0AAN1WKM2_9GAMM</name>
<proteinExistence type="predicted"/>
<dbReference type="KEGG" id="marq:MARGE09_P3598"/>
<dbReference type="InterPro" id="IPR012337">
    <property type="entry name" value="RNaseH-like_sf"/>
</dbReference>
<dbReference type="Proteomes" id="UP001320119">
    <property type="component" value="Chromosome"/>
</dbReference>
<organism evidence="2 3">
    <name type="scientific">Marinagarivorans cellulosilyticus</name>
    <dbReference type="NCBI Taxonomy" id="2721545"/>
    <lineage>
        <taxon>Bacteria</taxon>
        <taxon>Pseudomonadati</taxon>
        <taxon>Pseudomonadota</taxon>
        <taxon>Gammaproteobacteria</taxon>
        <taxon>Cellvibrionales</taxon>
        <taxon>Cellvibrionaceae</taxon>
        <taxon>Marinagarivorans</taxon>
    </lineage>
</organism>